<evidence type="ECO:0000313" key="2">
    <source>
        <dbReference type="EMBL" id="CDO72900.1"/>
    </source>
</evidence>
<sequence length="120" mass="13585">MSGKTAEVRPSHNARHPVAHRRSPPSVQDPAWKNKEKAEEEQYARAKVRRRRRPAPRHTTQLTHPCTPRDASQEVEALKAIRDELAAKQPAKSELDKDIEGGYGGQEDLEDRYATTLGMH</sequence>
<evidence type="ECO:0000313" key="3">
    <source>
        <dbReference type="Proteomes" id="UP000029665"/>
    </source>
</evidence>
<dbReference type="Proteomes" id="UP000029665">
    <property type="component" value="Unassembled WGS sequence"/>
</dbReference>
<evidence type="ECO:0000256" key="1">
    <source>
        <dbReference type="SAM" id="MobiDB-lite"/>
    </source>
</evidence>
<proteinExistence type="predicted"/>
<protein>
    <submittedName>
        <fullName evidence="2">Uncharacterized protein</fullName>
    </submittedName>
</protein>
<dbReference type="OrthoDB" id="2563136at2759"/>
<feature type="compositionally biased region" description="Basic and acidic residues" evidence="1">
    <location>
        <begin position="85"/>
        <end position="100"/>
    </location>
</feature>
<feature type="compositionally biased region" description="Basic and acidic residues" evidence="1">
    <location>
        <begin position="1"/>
        <end position="10"/>
    </location>
</feature>
<dbReference type="EMBL" id="CCBP010000118">
    <property type="protein sequence ID" value="CDO72900.1"/>
    <property type="molecule type" value="Genomic_DNA"/>
</dbReference>
<feature type="compositionally biased region" description="Basic residues" evidence="1">
    <location>
        <begin position="46"/>
        <end position="56"/>
    </location>
</feature>
<dbReference type="AlphaFoldDB" id="A0A060SEW2"/>
<keyword evidence="3" id="KW-1185">Reference proteome</keyword>
<name>A0A060SEW2_PYCCI</name>
<reference evidence="2" key="1">
    <citation type="submission" date="2014-01" db="EMBL/GenBank/DDBJ databases">
        <title>The genome of the white-rot fungus Pycnoporus cinnabarinus: a basidiomycete model with a versatile arsenal for lignocellulosic biomass breakdown.</title>
        <authorList>
            <person name="Levasseur A."/>
            <person name="Lomascolo A."/>
            <person name="Ruiz-Duenas F.J."/>
            <person name="Uzan E."/>
            <person name="Piumi F."/>
            <person name="Kues U."/>
            <person name="Ram A.F.J."/>
            <person name="Murat C."/>
            <person name="Haon M."/>
            <person name="Benoit I."/>
            <person name="Arfi Y."/>
            <person name="Chevret D."/>
            <person name="Drula E."/>
            <person name="Kwon M.J."/>
            <person name="Gouret P."/>
            <person name="Lesage-Meessen L."/>
            <person name="Lombard V."/>
            <person name="Mariette J."/>
            <person name="Noirot C."/>
            <person name="Park J."/>
            <person name="Patyshakuliyeva A."/>
            <person name="Wieneger R.A.B."/>
            <person name="Wosten H.A.B."/>
            <person name="Martin F."/>
            <person name="Coutinho P.M."/>
            <person name="de Vries R."/>
            <person name="Martinez A.T."/>
            <person name="Klopp C."/>
            <person name="Pontarotti P."/>
            <person name="Henrissat B."/>
            <person name="Record E."/>
        </authorList>
    </citation>
    <scope>NUCLEOTIDE SEQUENCE [LARGE SCALE GENOMIC DNA]</scope>
    <source>
        <strain evidence="2">BRFM137</strain>
    </source>
</reference>
<organism evidence="2 3">
    <name type="scientific">Pycnoporus cinnabarinus</name>
    <name type="common">Cinnabar-red polypore</name>
    <name type="synonym">Trametes cinnabarina</name>
    <dbReference type="NCBI Taxonomy" id="5643"/>
    <lineage>
        <taxon>Eukaryota</taxon>
        <taxon>Fungi</taxon>
        <taxon>Dikarya</taxon>
        <taxon>Basidiomycota</taxon>
        <taxon>Agaricomycotina</taxon>
        <taxon>Agaricomycetes</taxon>
        <taxon>Polyporales</taxon>
        <taxon>Polyporaceae</taxon>
        <taxon>Trametes</taxon>
    </lineage>
</organism>
<feature type="region of interest" description="Disordered" evidence="1">
    <location>
        <begin position="85"/>
        <end position="120"/>
    </location>
</feature>
<feature type="compositionally biased region" description="Basic and acidic residues" evidence="1">
    <location>
        <begin position="32"/>
        <end position="44"/>
    </location>
</feature>
<gene>
    <name evidence="2" type="ORF">BN946_scf185002.g85</name>
</gene>
<feature type="region of interest" description="Disordered" evidence="1">
    <location>
        <begin position="1"/>
        <end position="73"/>
    </location>
</feature>
<dbReference type="HOGENOM" id="CLU_166303_0_0_1"/>
<feature type="compositionally biased region" description="Basic residues" evidence="1">
    <location>
        <begin position="12"/>
        <end position="23"/>
    </location>
</feature>
<accession>A0A060SEW2</accession>
<comment type="caution">
    <text evidence="2">The sequence shown here is derived from an EMBL/GenBank/DDBJ whole genome shotgun (WGS) entry which is preliminary data.</text>
</comment>